<sequence length="186" mass="21067">MSNSVIRQYEIMRTSAGINSATMLALASSVEKYNASRIKQGRPSAFQRSLLNQLLPIKANTIAKYISLSVDLGVLTSDLVPNPPLMGSTNLTGFQTQLRQLLHDFCQPKGFGFLQIQDTIRNRLINKSAADFPISAPTLRSLYDEVRPGINEFKFAQCLEMFDLLNDDFEFRQSRMAMHQRIFWSV</sequence>
<evidence type="ECO:0000313" key="2">
    <source>
        <dbReference type="Proteomes" id="UP001081283"/>
    </source>
</evidence>
<dbReference type="RefSeq" id="WP_267614267.1">
    <property type="nucleotide sequence ID" value="NZ_JAOVZQ010000001.1"/>
</dbReference>
<proteinExistence type="predicted"/>
<accession>A0ABT3YKM4</accession>
<dbReference type="EMBL" id="JAOVZQ010000001">
    <property type="protein sequence ID" value="MCY0096442.1"/>
    <property type="molecule type" value="Genomic_DNA"/>
</dbReference>
<protein>
    <submittedName>
        <fullName evidence="1">Uncharacterized protein</fullName>
    </submittedName>
</protein>
<organism evidence="1 2">
    <name type="scientific">Hoeflea ulvae</name>
    <dbReference type="NCBI Taxonomy" id="2983764"/>
    <lineage>
        <taxon>Bacteria</taxon>
        <taxon>Pseudomonadati</taxon>
        <taxon>Pseudomonadota</taxon>
        <taxon>Alphaproteobacteria</taxon>
        <taxon>Hyphomicrobiales</taxon>
        <taxon>Rhizobiaceae</taxon>
        <taxon>Hoeflea</taxon>
    </lineage>
</organism>
<reference evidence="1" key="1">
    <citation type="submission" date="2022-10" db="EMBL/GenBank/DDBJ databases">
        <title>Hoeflea sp. J2-29, isolated from marine algae.</title>
        <authorList>
            <person name="Kristyanto S."/>
            <person name="Kim J.M."/>
            <person name="Jeon C.O."/>
        </authorList>
    </citation>
    <scope>NUCLEOTIDE SEQUENCE</scope>
    <source>
        <strain evidence="1">J2-29</strain>
    </source>
</reference>
<comment type="caution">
    <text evidence="1">The sequence shown here is derived from an EMBL/GenBank/DDBJ whole genome shotgun (WGS) entry which is preliminary data.</text>
</comment>
<name>A0ABT3YKM4_9HYPH</name>
<keyword evidence="2" id="KW-1185">Reference proteome</keyword>
<dbReference type="Proteomes" id="UP001081283">
    <property type="component" value="Unassembled WGS sequence"/>
</dbReference>
<evidence type="ECO:0000313" key="1">
    <source>
        <dbReference type="EMBL" id="MCY0096442.1"/>
    </source>
</evidence>
<gene>
    <name evidence="1" type="ORF">OEG82_20860</name>
</gene>